<feature type="transmembrane region" description="Helical" evidence="1">
    <location>
        <begin position="27"/>
        <end position="54"/>
    </location>
</feature>
<sequence>MVSPLEAVTFFWLRWTFRGRASRSEYWWAYLMCTIVPAALGLVSDALVALWALLVLVPGLAVTARRLHDTDRSGWWILIFLIPIVGPIALLIFVMQGSQPTENRFGPVPNTESH</sequence>
<gene>
    <name evidence="2" type="ORF">IAC79_01225</name>
</gene>
<accession>A0A9D1NLQ1</accession>
<feature type="transmembrane region" description="Helical" evidence="1">
    <location>
        <begin position="74"/>
        <end position="94"/>
    </location>
</feature>
<dbReference type="AlphaFoldDB" id="A0A9D1NLQ1"/>
<comment type="caution">
    <text evidence="2">The sequence shown here is derived from an EMBL/GenBank/DDBJ whole genome shotgun (WGS) entry which is preliminary data.</text>
</comment>
<dbReference type="Proteomes" id="UP000886845">
    <property type="component" value="Unassembled WGS sequence"/>
</dbReference>
<dbReference type="PANTHER" id="PTHR34980:SF2">
    <property type="entry name" value="INNER MEMBRANE PROTEIN YHAH-RELATED"/>
    <property type="match status" value="1"/>
</dbReference>
<evidence type="ECO:0000313" key="3">
    <source>
        <dbReference type="Proteomes" id="UP000886845"/>
    </source>
</evidence>
<reference evidence="2" key="2">
    <citation type="journal article" date="2021" name="PeerJ">
        <title>Extensive microbial diversity within the chicken gut microbiome revealed by metagenomics and culture.</title>
        <authorList>
            <person name="Gilroy R."/>
            <person name="Ravi A."/>
            <person name="Getino M."/>
            <person name="Pursley I."/>
            <person name="Horton D.L."/>
            <person name="Alikhan N.F."/>
            <person name="Baker D."/>
            <person name="Gharbi K."/>
            <person name="Hall N."/>
            <person name="Watson M."/>
            <person name="Adriaenssens E.M."/>
            <person name="Foster-Nyarko E."/>
            <person name="Jarju S."/>
            <person name="Secka A."/>
            <person name="Antonio M."/>
            <person name="Oren A."/>
            <person name="Chaudhuri R.R."/>
            <person name="La Ragione R."/>
            <person name="Hildebrand F."/>
            <person name="Pallen M.J."/>
        </authorList>
    </citation>
    <scope>NUCLEOTIDE SEQUENCE</scope>
    <source>
        <strain evidence="2">35461</strain>
    </source>
</reference>
<evidence type="ECO:0000313" key="2">
    <source>
        <dbReference type="EMBL" id="HIV08722.1"/>
    </source>
</evidence>
<dbReference type="EMBL" id="DVOR01000039">
    <property type="protein sequence ID" value="HIV08722.1"/>
    <property type="molecule type" value="Genomic_DNA"/>
</dbReference>
<protein>
    <submittedName>
        <fullName evidence="2">DUF805 domain-containing protein</fullName>
    </submittedName>
</protein>
<keyword evidence="1" id="KW-0812">Transmembrane</keyword>
<organism evidence="2 3">
    <name type="scientific">Candidatus Spyradenecus faecavium</name>
    <dbReference type="NCBI Taxonomy" id="2840947"/>
    <lineage>
        <taxon>Bacteria</taxon>
        <taxon>Pseudomonadati</taxon>
        <taxon>Lentisphaerota</taxon>
        <taxon>Lentisphaeria</taxon>
        <taxon>Lentisphaerales</taxon>
        <taxon>Lentisphaeraceae</taxon>
        <taxon>Lentisphaeraceae incertae sedis</taxon>
        <taxon>Candidatus Spyradenecus</taxon>
    </lineage>
</organism>
<evidence type="ECO:0000256" key="1">
    <source>
        <dbReference type="SAM" id="Phobius"/>
    </source>
</evidence>
<keyword evidence="1" id="KW-1133">Transmembrane helix</keyword>
<dbReference type="Pfam" id="PF05656">
    <property type="entry name" value="DUF805"/>
    <property type="match status" value="1"/>
</dbReference>
<name>A0A9D1NLQ1_9BACT</name>
<reference evidence="2" key="1">
    <citation type="submission" date="2020-10" db="EMBL/GenBank/DDBJ databases">
        <authorList>
            <person name="Gilroy R."/>
        </authorList>
    </citation>
    <scope>NUCLEOTIDE SEQUENCE</scope>
    <source>
        <strain evidence="2">35461</strain>
    </source>
</reference>
<keyword evidence="1" id="KW-0472">Membrane</keyword>
<dbReference type="GO" id="GO:0005886">
    <property type="term" value="C:plasma membrane"/>
    <property type="evidence" value="ECO:0007669"/>
    <property type="project" value="TreeGrafter"/>
</dbReference>
<dbReference type="PANTHER" id="PTHR34980">
    <property type="entry name" value="INNER MEMBRANE PROTEIN-RELATED-RELATED"/>
    <property type="match status" value="1"/>
</dbReference>
<dbReference type="InterPro" id="IPR008523">
    <property type="entry name" value="DUF805"/>
</dbReference>
<proteinExistence type="predicted"/>